<reference evidence="2" key="1">
    <citation type="journal article" date="2014" name="Int. J. Syst. Evol. Microbiol.">
        <title>Complete genome sequence of Corynebacterium casei LMG S-19264T (=DSM 44701T), isolated from a smear-ripened cheese.</title>
        <authorList>
            <consortium name="US DOE Joint Genome Institute (JGI-PGF)"/>
            <person name="Walter F."/>
            <person name="Albersmeier A."/>
            <person name="Kalinowski J."/>
            <person name="Ruckert C."/>
        </authorList>
    </citation>
    <scope>NUCLEOTIDE SEQUENCE</scope>
    <source>
        <strain evidence="2">CGMCC 4.7306</strain>
    </source>
</reference>
<accession>A0A917SGZ5</accession>
<evidence type="ECO:0000313" key="3">
    <source>
        <dbReference type="Proteomes" id="UP000613840"/>
    </source>
</evidence>
<comment type="caution">
    <text evidence="2">The sequence shown here is derived from an EMBL/GenBank/DDBJ whole genome shotgun (WGS) entry which is preliminary data.</text>
</comment>
<name>A0A917SGZ5_9ACTN</name>
<keyword evidence="3" id="KW-1185">Reference proteome</keyword>
<dbReference type="Gene3D" id="3.90.1200.10">
    <property type="match status" value="1"/>
</dbReference>
<dbReference type="EMBL" id="BMMZ01000013">
    <property type="protein sequence ID" value="GGL78147.1"/>
    <property type="molecule type" value="Genomic_DNA"/>
</dbReference>
<organism evidence="2 3">
    <name type="scientific">Microlunatus endophyticus</name>
    <dbReference type="NCBI Taxonomy" id="1716077"/>
    <lineage>
        <taxon>Bacteria</taxon>
        <taxon>Bacillati</taxon>
        <taxon>Actinomycetota</taxon>
        <taxon>Actinomycetes</taxon>
        <taxon>Propionibacteriales</taxon>
        <taxon>Propionibacteriaceae</taxon>
        <taxon>Microlunatus</taxon>
    </lineage>
</organism>
<proteinExistence type="predicted"/>
<dbReference type="SUPFAM" id="SSF56112">
    <property type="entry name" value="Protein kinase-like (PK-like)"/>
    <property type="match status" value="1"/>
</dbReference>
<dbReference type="Pfam" id="PF01636">
    <property type="entry name" value="APH"/>
    <property type="match status" value="1"/>
</dbReference>
<protein>
    <recommendedName>
        <fullName evidence="1">Aminoglycoside phosphotransferase domain-containing protein</fullName>
    </recommendedName>
</protein>
<dbReference type="InterPro" id="IPR002575">
    <property type="entry name" value="Aminoglycoside_PTrfase"/>
</dbReference>
<evidence type="ECO:0000259" key="1">
    <source>
        <dbReference type="Pfam" id="PF01636"/>
    </source>
</evidence>
<sequence>MPTTISTNGAGTLIFAANAVTAITTAVSVAMPSATSTRAIVPPMADPLRHQNATLQRDDGSDLLTSDEAKEVLTAAVGRGGGRLVSWQLDHVDANPRRSTTATFHTVVDWPHGRREELIGVSARADGRTRSDERAVIFGNGSREVAVWLYPDDPDLPGLHRAAFPERFAALFTELGIVGRPVRTDQVRLELIGYRPRRRAVIKAVVESQYGPEVFFVKALREQSFASILGRHRLLLDAGLPAPLIAAATPDFLLVLRELPGRPLALALFDDVPPTRAEDLIAVLDAMPPQVAGLDRHRPWTDAVDQYATMVSTALPEAEPMLTAMVNHIRSGLAGIPLGNEPTHGDFYEAQVFVSSGRVSGILDIDTIGPGRRADDLACLVAHLATVQRMNAAQAARVQRLLTEWLPVFDSRVDPVELRLRAAAVAISLATGPYRGQEPDWQGETWQILRSADQLIRSIS</sequence>
<feature type="domain" description="Aminoglycoside phosphotransferase" evidence="1">
    <location>
        <begin position="220"/>
        <end position="395"/>
    </location>
</feature>
<evidence type="ECO:0000313" key="2">
    <source>
        <dbReference type="EMBL" id="GGL78147.1"/>
    </source>
</evidence>
<reference evidence="2" key="2">
    <citation type="submission" date="2020-09" db="EMBL/GenBank/DDBJ databases">
        <authorList>
            <person name="Sun Q."/>
            <person name="Zhou Y."/>
        </authorList>
    </citation>
    <scope>NUCLEOTIDE SEQUENCE</scope>
    <source>
        <strain evidence="2">CGMCC 4.7306</strain>
    </source>
</reference>
<dbReference type="Proteomes" id="UP000613840">
    <property type="component" value="Unassembled WGS sequence"/>
</dbReference>
<gene>
    <name evidence="2" type="ORF">GCM10011575_40570</name>
</gene>
<dbReference type="InterPro" id="IPR011009">
    <property type="entry name" value="Kinase-like_dom_sf"/>
</dbReference>
<dbReference type="AlphaFoldDB" id="A0A917SGZ5"/>